<evidence type="ECO:0000256" key="7">
    <source>
        <dbReference type="SAM" id="MobiDB-lite"/>
    </source>
</evidence>
<dbReference type="FunFam" id="3.30.300.30:FF:000008">
    <property type="entry name" value="2,3-dihydroxybenzoate-AMP ligase"/>
    <property type="match status" value="1"/>
</dbReference>
<reference evidence="9 10" key="1">
    <citation type="submission" date="2020-09" db="EMBL/GenBank/DDBJ databases">
        <authorList>
            <person name="Ashkenazy H."/>
        </authorList>
    </citation>
    <scope>NUCLEOTIDE SEQUENCE [LARGE SCALE GENOMIC DNA]</scope>
    <source>
        <strain evidence="10">cv. Cdm-0</strain>
    </source>
</reference>
<feature type="compositionally biased region" description="Polar residues" evidence="7">
    <location>
        <begin position="99"/>
        <end position="109"/>
    </location>
</feature>
<feature type="compositionally biased region" description="Polar residues" evidence="7">
    <location>
        <begin position="134"/>
        <end position="145"/>
    </location>
</feature>
<dbReference type="GO" id="GO:0006355">
    <property type="term" value="P:regulation of DNA-templated transcription"/>
    <property type="evidence" value="ECO:0007669"/>
    <property type="project" value="InterPro"/>
</dbReference>
<dbReference type="InterPro" id="IPR042099">
    <property type="entry name" value="ANL_N_sf"/>
</dbReference>
<dbReference type="Pfam" id="PF00501">
    <property type="entry name" value="AMP-binding"/>
    <property type="match status" value="1"/>
</dbReference>
<evidence type="ECO:0000256" key="3">
    <source>
        <dbReference type="ARBA" id="ARBA00023015"/>
    </source>
</evidence>
<dbReference type="Gene3D" id="3.30.300.30">
    <property type="match status" value="1"/>
</dbReference>
<dbReference type="CDD" id="cd12118">
    <property type="entry name" value="ttLC_FACS_AEE21_like"/>
    <property type="match status" value="1"/>
</dbReference>
<evidence type="ECO:0000256" key="2">
    <source>
        <dbReference type="ARBA" id="ARBA00022598"/>
    </source>
</evidence>
<dbReference type="Pfam" id="PF13193">
    <property type="entry name" value="AMP-binding_C"/>
    <property type="match status" value="1"/>
</dbReference>
<organism evidence="9 10">
    <name type="scientific">Arabidopsis thaliana</name>
    <name type="common">Mouse-ear cress</name>
    <dbReference type="NCBI Taxonomy" id="3702"/>
    <lineage>
        <taxon>Eukaryota</taxon>
        <taxon>Viridiplantae</taxon>
        <taxon>Streptophyta</taxon>
        <taxon>Embryophyta</taxon>
        <taxon>Tracheophyta</taxon>
        <taxon>Spermatophyta</taxon>
        <taxon>Magnoliopsida</taxon>
        <taxon>eudicotyledons</taxon>
        <taxon>Gunneridae</taxon>
        <taxon>Pentapetalae</taxon>
        <taxon>rosids</taxon>
        <taxon>malvids</taxon>
        <taxon>Brassicales</taxon>
        <taxon>Brassicaceae</taxon>
        <taxon>Camelineae</taxon>
        <taxon>Arabidopsis</taxon>
    </lineage>
</organism>
<protein>
    <submittedName>
        <fullName evidence="9">(thale cress) hypothetical protein</fullName>
    </submittedName>
</protein>
<dbReference type="Gene3D" id="3.40.50.12780">
    <property type="entry name" value="N-terminal domain of ligase-like"/>
    <property type="match status" value="1"/>
</dbReference>
<gene>
    <name evidence="9" type="ORF">AT9943_LOCUS4727</name>
</gene>
<sequence length="1492" mass="167203">MAPVSMPPGFRFHPTDEELVIYYLKRKINGRTIELEIIPEIDLYKCEPWDLPGKSLLPKQECDSKSGIQDAYALCRVFKKSALANKIEEQHHGTKKNKGTTNSEQSTSSTCLYSDGMYENLENSGYPVSPETGGLTQLGNNSSSDMETIENKWSQFMSHDTSFNFPPQSQYGTISYPPSKVDIALECARLQNRMLPPVPPLYVEGLTHNEYFGNNVANDTDEMLSKIIALAQASHEPRNSLDSWDGGSASGNFHGDFNYSGEKVSCLEANVEAVDMQERHVNFKEERLVENLRWVGVSSKELEKSFVEEHSTVIPIEDIWRYHNDNQEQEHHDQDGMDVNNNNGDVDDAFTLEFSENEHNENLLDKNDHETTSSSCFEVVKKVEVSHGLFVTTRQVTNTFFQQIVPSQTVIVYINPTDGNECCHSMTSKEEVHVRKKINPRINGVSSTVLGQWRKFAHVIGFIPMLLLMRCVHRGNSNKNRGSEGYSRQPTRGDCNNRGTILMMENAVKLFPSSSSLGSDRITTTNFVELNHDGQWWLRLSNGASNNVKVGIISKVEDATNFHIYYGQTFKVIKNAIDGKSYLLIQNTSRMAVRTKYCTSRIKSYVIPLLNYSLDTQSSQGSVPVSFFELLGLLGSLKGITSDEVVSPCLLKLCEAGEVVKLDKGEQLSQFAAHFISDTDQPQTCNFANFFPLSEGTPLQRAEWIKFLGAFTNLETKANQVYDSVKASYTCLSQMAANKTKSFKPIVAWMGYDQNGGMWSFTKESHKLKFVEDAGGENIDKSINKVSYNVSDPDDLEALHAILCTVDAVIDETLSSDPQNYTQTTFLANINVDDNSCFAFLANQSIWRYDKRVRNRTTLDWYDGAISQPNLVLADIVEALFPTGNYTTSYFRNIAKGEGVINISPDMCDRDASLPLVPSIPASNNVPLTPITFLKRASECYPNRTSIIYGKTRFTWPQTYDRCCRLAASLISLNIGKNDVVSVVAPNTPAMYEMHFAVPMAGAVLNPINTRLDATSIAAILRHAKPKILFIYRSFEPLAREILQLLSSEDSNLNLPVIFIHEIDFPKRVSSEESDYECLIQRGEPTPLLLARMFCIQDEHDPISLNYTSGTTADPKGVVISHRGAYLSTLSAIIGWEMGTCPVYLWTLPMFHCNGWTFTWGTAARGGTSVCMRHVTAPEIYKNIEMHNVTHMCCVPTVFNILLKGNSLDLSHRSGPVHVLTGGSPPPAALVKKVQRLGFQVMHAYGLTEATGPVLFCEWQDEWNRLPENQQMELKARQGLSILGLTEVDVRNKETQESVPRDGKTMGEIVMKGSSIMKGYLKNPKATYEAFKHGWLNSGDVGVIHPDGHVEIKDRSKDIIISGGENISSVEVENIIYKYPKVLETAVVAMPHPTWGETPCAFVVLEKGETNNEDREDKLVTKERDLIEYCRENLPHFMCPRKVVFLDELPKNGNGKILKPKLRDIAKGLVAEDEVNVRSKVQRPVEHFTSRL</sequence>
<dbReference type="InterPro" id="IPR003441">
    <property type="entry name" value="NAC-dom"/>
</dbReference>
<keyword evidence="2" id="KW-0436">Ligase</keyword>
<keyword evidence="6" id="KW-0539">Nucleus</keyword>
<dbReference type="Pfam" id="PF02365">
    <property type="entry name" value="NAM"/>
    <property type="match status" value="1"/>
</dbReference>
<dbReference type="SUPFAM" id="SSF56801">
    <property type="entry name" value="Acetyl-CoA synthetase-like"/>
    <property type="match status" value="1"/>
</dbReference>
<dbReference type="PANTHER" id="PTHR43859:SF25">
    <property type="entry name" value="BENZOATE--COA LIGASE, PEROXISOMAL-RELATED"/>
    <property type="match status" value="1"/>
</dbReference>
<evidence type="ECO:0000256" key="4">
    <source>
        <dbReference type="ARBA" id="ARBA00023125"/>
    </source>
</evidence>
<evidence type="ECO:0000256" key="6">
    <source>
        <dbReference type="ARBA" id="ARBA00023242"/>
    </source>
</evidence>
<dbReference type="EMBL" id="LR881466">
    <property type="protein sequence ID" value="CAD5316403.1"/>
    <property type="molecule type" value="Genomic_DNA"/>
</dbReference>
<feature type="domain" description="NAC" evidence="8">
    <location>
        <begin position="6"/>
        <end position="161"/>
    </location>
</feature>
<evidence type="ECO:0000313" key="9">
    <source>
        <dbReference type="EMBL" id="CAD5316403.1"/>
    </source>
</evidence>
<comment type="similarity">
    <text evidence="1">Belongs to the ATP-dependent AMP-binding enzyme family.</text>
</comment>
<dbReference type="Gene3D" id="2.170.150.80">
    <property type="entry name" value="NAC domain"/>
    <property type="match status" value="1"/>
</dbReference>
<name>A0A7G2E3G1_ARATH</name>
<keyword evidence="3" id="KW-0805">Transcription regulation</keyword>
<dbReference type="InterPro" id="IPR025110">
    <property type="entry name" value="AMP-bd_C"/>
</dbReference>
<feature type="region of interest" description="Disordered" evidence="7">
    <location>
        <begin position="89"/>
        <end position="109"/>
    </location>
</feature>
<dbReference type="PANTHER" id="PTHR43859">
    <property type="entry name" value="ACYL-ACTIVATING ENZYME"/>
    <property type="match status" value="1"/>
</dbReference>
<dbReference type="GO" id="GO:0016874">
    <property type="term" value="F:ligase activity"/>
    <property type="evidence" value="ECO:0007669"/>
    <property type="project" value="UniProtKB-KW"/>
</dbReference>
<feature type="region of interest" description="Disordered" evidence="7">
    <location>
        <begin position="123"/>
        <end position="145"/>
    </location>
</feature>
<dbReference type="SUPFAM" id="SSF101941">
    <property type="entry name" value="NAC domain"/>
    <property type="match status" value="1"/>
</dbReference>
<dbReference type="PROSITE" id="PS51005">
    <property type="entry name" value="NAC"/>
    <property type="match status" value="1"/>
</dbReference>
<dbReference type="InterPro" id="IPR000873">
    <property type="entry name" value="AMP-dep_synth/lig_dom"/>
</dbReference>
<evidence type="ECO:0000256" key="1">
    <source>
        <dbReference type="ARBA" id="ARBA00006432"/>
    </source>
</evidence>
<evidence type="ECO:0000256" key="5">
    <source>
        <dbReference type="ARBA" id="ARBA00023163"/>
    </source>
</evidence>
<dbReference type="Proteomes" id="UP000516314">
    <property type="component" value="Chromosome 1"/>
</dbReference>
<dbReference type="GO" id="GO:0003677">
    <property type="term" value="F:DNA binding"/>
    <property type="evidence" value="ECO:0007669"/>
    <property type="project" value="UniProtKB-KW"/>
</dbReference>
<proteinExistence type="inferred from homology"/>
<dbReference type="FunFam" id="3.40.50.12780:FF:000003">
    <property type="entry name" value="Long-chain-fatty-acid--CoA ligase FadD"/>
    <property type="match status" value="1"/>
</dbReference>
<evidence type="ECO:0000313" key="10">
    <source>
        <dbReference type="Proteomes" id="UP000516314"/>
    </source>
</evidence>
<dbReference type="SUPFAM" id="SSF53807">
    <property type="entry name" value="Helical backbone' metal receptor"/>
    <property type="match status" value="1"/>
</dbReference>
<accession>A0A7G2E3G1</accession>
<dbReference type="InterPro" id="IPR045851">
    <property type="entry name" value="AMP-bd_C_sf"/>
</dbReference>
<keyword evidence="4" id="KW-0238">DNA-binding</keyword>
<keyword evidence="5" id="KW-0804">Transcription</keyword>
<evidence type="ECO:0000259" key="8">
    <source>
        <dbReference type="PROSITE" id="PS51005"/>
    </source>
</evidence>
<dbReference type="InterPro" id="IPR036093">
    <property type="entry name" value="NAC_dom_sf"/>
</dbReference>